<feature type="region of interest" description="Disordered" evidence="1">
    <location>
        <begin position="82"/>
        <end position="117"/>
    </location>
</feature>
<reference evidence="3" key="1">
    <citation type="journal article" date="2017" name="Cell">
        <title>Insights into land plant evolution garnered from the Marchantia polymorpha genome.</title>
        <authorList>
            <person name="Bowman J.L."/>
            <person name="Kohchi T."/>
            <person name="Yamato K.T."/>
            <person name="Jenkins J."/>
            <person name="Shu S."/>
            <person name="Ishizaki K."/>
            <person name="Yamaoka S."/>
            <person name="Nishihama R."/>
            <person name="Nakamura Y."/>
            <person name="Berger F."/>
            <person name="Adam C."/>
            <person name="Aki S.S."/>
            <person name="Althoff F."/>
            <person name="Araki T."/>
            <person name="Arteaga-Vazquez M.A."/>
            <person name="Balasubrmanian S."/>
            <person name="Barry K."/>
            <person name="Bauer D."/>
            <person name="Boehm C.R."/>
            <person name="Briginshaw L."/>
            <person name="Caballero-Perez J."/>
            <person name="Catarino B."/>
            <person name="Chen F."/>
            <person name="Chiyoda S."/>
            <person name="Chovatia M."/>
            <person name="Davies K.M."/>
            <person name="Delmans M."/>
            <person name="Demura T."/>
            <person name="Dierschke T."/>
            <person name="Dolan L."/>
            <person name="Dorantes-Acosta A.E."/>
            <person name="Eklund D.M."/>
            <person name="Florent S.N."/>
            <person name="Flores-Sandoval E."/>
            <person name="Fujiyama A."/>
            <person name="Fukuzawa H."/>
            <person name="Galik B."/>
            <person name="Grimanelli D."/>
            <person name="Grimwood J."/>
            <person name="Grossniklaus U."/>
            <person name="Hamada T."/>
            <person name="Haseloff J."/>
            <person name="Hetherington A.J."/>
            <person name="Higo A."/>
            <person name="Hirakawa Y."/>
            <person name="Hundley H.N."/>
            <person name="Ikeda Y."/>
            <person name="Inoue K."/>
            <person name="Inoue S.I."/>
            <person name="Ishida S."/>
            <person name="Jia Q."/>
            <person name="Kakita M."/>
            <person name="Kanazawa T."/>
            <person name="Kawai Y."/>
            <person name="Kawashima T."/>
            <person name="Kennedy M."/>
            <person name="Kinose K."/>
            <person name="Kinoshita T."/>
            <person name="Kohara Y."/>
            <person name="Koide E."/>
            <person name="Komatsu K."/>
            <person name="Kopischke S."/>
            <person name="Kubo M."/>
            <person name="Kyozuka J."/>
            <person name="Lagercrantz U."/>
            <person name="Lin S.S."/>
            <person name="Lindquist E."/>
            <person name="Lipzen A.M."/>
            <person name="Lu C.W."/>
            <person name="De Luna E."/>
            <person name="Martienssen R.A."/>
            <person name="Minamino N."/>
            <person name="Mizutani M."/>
            <person name="Mizutani M."/>
            <person name="Mochizuki N."/>
            <person name="Monte I."/>
            <person name="Mosher R."/>
            <person name="Nagasaki H."/>
            <person name="Nakagami H."/>
            <person name="Naramoto S."/>
            <person name="Nishitani K."/>
            <person name="Ohtani M."/>
            <person name="Okamoto T."/>
            <person name="Okumura M."/>
            <person name="Phillips J."/>
            <person name="Pollak B."/>
            <person name="Reinders A."/>
            <person name="Rovekamp M."/>
            <person name="Sano R."/>
            <person name="Sawa S."/>
            <person name="Schmid M.W."/>
            <person name="Shirakawa M."/>
            <person name="Solano R."/>
            <person name="Spunde A."/>
            <person name="Suetsugu N."/>
            <person name="Sugano S."/>
            <person name="Sugiyama A."/>
            <person name="Sun R."/>
            <person name="Suzuki Y."/>
            <person name="Takenaka M."/>
            <person name="Takezawa D."/>
            <person name="Tomogane H."/>
            <person name="Tsuzuki M."/>
            <person name="Ueda T."/>
            <person name="Umeda M."/>
            <person name="Ward J.M."/>
            <person name="Watanabe Y."/>
            <person name="Yazaki K."/>
            <person name="Yokoyama R."/>
            <person name="Yoshitake Y."/>
            <person name="Yotsui I."/>
            <person name="Zachgo S."/>
            <person name="Schmutz J."/>
        </authorList>
    </citation>
    <scope>NUCLEOTIDE SEQUENCE [LARGE SCALE GENOMIC DNA]</scope>
    <source>
        <strain evidence="3">Tak-1</strain>
    </source>
</reference>
<dbReference type="EMBL" id="KZ772698">
    <property type="protein sequence ID" value="PTQ43160.1"/>
    <property type="molecule type" value="Genomic_DNA"/>
</dbReference>
<protein>
    <submittedName>
        <fullName evidence="2">Uncharacterized protein</fullName>
    </submittedName>
</protein>
<keyword evidence="3" id="KW-1185">Reference proteome</keyword>
<name>A0A2R6XAL7_MARPO</name>
<evidence type="ECO:0000313" key="3">
    <source>
        <dbReference type="Proteomes" id="UP000244005"/>
    </source>
</evidence>
<organism evidence="2 3">
    <name type="scientific">Marchantia polymorpha</name>
    <name type="common">Common liverwort</name>
    <name type="synonym">Marchantia aquatica</name>
    <dbReference type="NCBI Taxonomy" id="3197"/>
    <lineage>
        <taxon>Eukaryota</taxon>
        <taxon>Viridiplantae</taxon>
        <taxon>Streptophyta</taxon>
        <taxon>Embryophyta</taxon>
        <taxon>Marchantiophyta</taxon>
        <taxon>Marchantiopsida</taxon>
        <taxon>Marchantiidae</taxon>
        <taxon>Marchantiales</taxon>
        <taxon>Marchantiaceae</taxon>
        <taxon>Marchantia</taxon>
    </lineage>
</organism>
<sequence>MLRYTTHVGDQNFLIVSIQSQRISTARWNLAVRLRASVCIRSGTLITPSSHKTHIFQVFSIEERMKENNFVRSNHVGKDTCTAGPDYQRNTWRKSGEEARKDRSRRRARGRSCSSIAGREIDSKSRHMLSARSRERGGCGLDVGTCAGLSV</sequence>
<accession>A0A2R6XAL7</accession>
<dbReference type="Proteomes" id="UP000244005">
    <property type="component" value="Unassembled WGS sequence"/>
</dbReference>
<evidence type="ECO:0000313" key="2">
    <source>
        <dbReference type="EMBL" id="PTQ43160.1"/>
    </source>
</evidence>
<proteinExistence type="predicted"/>
<dbReference type="AlphaFoldDB" id="A0A2R6XAL7"/>
<evidence type="ECO:0000256" key="1">
    <source>
        <dbReference type="SAM" id="MobiDB-lite"/>
    </source>
</evidence>
<dbReference type="Gramene" id="Mp2g13290.1">
    <property type="protein sequence ID" value="Mp2g13290.1.cds"/>
    <property type="gene ID" value="Mp2g13290"/>
</dbReference>
<gene>
    <name evidence="2" type="ORF">MARPO_0026s0043</name>
</gene>